<dbReference type="AlphaFoldDB" id="A0AAD7IFW6"/>
<evidence type="ECO:0000313" key="2">
    <source>
        <dbReference type="EMBL" id="KAJ7742151.1"/>
    </source>
</evidence>
<feature type="compositionally biased region" description="Low complexity" evidence="1">
    <location>
        <begin position="18"/>
        <end position="30"/>
    </location>
</feature>
<feature type="compositionally biased region" description="Low complexity" evidence="1">
    <location>
        <begin position="176"/>
        <end position="186"/>
    </location>
</feature>
<reference evidence="2" key="1">
    <citation type="submission" date="2023-03" db="EMBL/GenBank/DDBJ databases">
        <title>Massive genome expansion in bonnet fungi (Mycena s.s.) driven by repeated elements and novel gene families across ecological guilds.</title>
        <authorList>
            <consortium name="Lawrence Berkeley National Laboratory"/>
            <person name="Harder C.B."/>
            <person name="Miyauchi S."/>
            <person name="Viragh M."/>
            <person name="Kuo A."/>
            <person name="Thoen E."/>
            <person name="Andreopoulos B."/>
            <person name="Lu D."/>
            <person name="Skrede I."/>
            <person name="Drula E."/>
            <person name="Henrissat B."/>
            <person name="Morin E."/>
            <person name="Kohler A."/>
            <person name="Barry K."/>
            <person name="LaButti K."/>
            <person name="Morin E."/>
            <person name="Salamov A."/>
            <person name="Lipzen A."/>
            <person name="Mereny Z."/>
            <person name="Hegedus B."/>
            <person name="Baldrian P."/>
            <person name="Stursova M."/>
            <person name="Weitz H."/>
            <person name="Taylor A."/>
            <person name="Grigoriev I.V."/>
            <person name="Nagy L.G."/>
            <person name="Martin F."/>
            <person name="Kauserud H."/>
        </authorList>
    </citation>
    <scope>NUCLEOTIDE SEQUENCE</scope>
    <source>
        <strain evidence="2">CBHHK188m</strain>
    </source>
</reference>
<gene>
    <name evidence="2" type="ORF">DFH07DRAFT_980503</name>
</gene>
<feature type="compositionally biased region" description="Basic residues" evidence="1">
    <location>
        <begin position="192"/>
        <end position="201"/>
    </location>
</feature>
<accession>A0AAD7IFW6</accession>
<feature type="region of interest" description="Disordered" evidence="1">
    <location>
        <begin position="385"/>
        <end position="431"/>
    </location>
</feature>
<organism evidence="2 3">
    <name type="scientific">Mycena maculata</name>
    <dbReference type="NCBI Taxonomy" id="230809"/>
    <lineage>
        <taxon>Eukaryota</taxon>
        <taxon>Fungi</taxon>
        <taxon>Dikarya</taxon>
        <taxon>Basidiomycota</taxon>
        <taxon>Agaricomycotina</taxon>
        <taxon>Agaricomycetes</taxon>
        <taxon>Agaricomycetidae</taxon>
        <taxon>Agaricales</taxon>
        <taxon>Marasmiineae</taxon>
        <taxon>Mycenaceae</taxon>
        <taxon>Mycena</taxon>
    </lineage>
</organism>
<feature type="compositionally biased region" description="Basic and acidic residues" evidence="1">
    <location>
        <begin position="111"/>
        <end position="134"/>
    </location>
</feature>
<dbReference type="Proteomes" id="UP001215280">
    <property type="component" value="Unassembled WGS sequence"/>
</dbReference>
<dbReference type="EMBL" id="JARJLG010000119">
    <property type="protein sequence ID" value="KAJ7742151.1"/>
    <property type="molecule type" value="Genomic_DNA"/>
</dbReference>
<name>A0AAD7IFW6_9AGAR</name>
<evidence type="ECO:0000256" key="1">
    <source>
        <dbReference type="SAM" id="MobiDB-lite"/>
    </source>
</evidence>
<protein>
    <submittedName>
        <fullName evidence="2">Uncharacterized protein</fullName>
    </submittedName>
</protein>
<feature type="region of interest" description="Disordered" evidence="1">
    <location>
        <begin position="94"/>
        <end position="147"/>
    </location>
</feature>
<sequence>MEGASRTGARQCGEDSVARSAGSMASRAGRLTAQVSAARGGDTADASDASRSEVIVHELETARALIDCSVGGVAGASYSSCRFDHQGGVVRSAEVSGGKTREVPSRTSISDSRRGHSGREGCVEVGGNRDELETARGSTSRRGARDHRFDLRSAGRGGKRIPSAGWTRISRRRAVAPRPGARPARGCSVVRGKTRKRGARSRRQDARGSFESYTGIGGSVQVLGDGCGRIGGEAIVRTARLERARPPRPNLVQAARRRKLKRTSGSTCRDCGHCCVVENGCRTPRRVFTAAPPGTSAPLAYSIAGAACCCLREPTSESGAGTHAFMDDSRDGCADRMDKLVSQDEPPQQPTRAPDPRSKVSRSLCLVDEACIVFITLAALGVPAEEATTRRRTRARNGMAYVSPTAPTPKRILSNETKTKPKDAGSHRRDSAEAIPRDYWVHFRGASPDPDPVSPLLIDRCLIGSEILSDVPRWFLSCAPSSNVIALSSEPAWLLNVPSWPPVAQIRTPAGADRNRHFSFPCSIRPLLSFSSLLLKSFSSPRPRTFLGCCPTAINASKLQGDPNPPWALNLVLRAYRTEIRVVRLPRRYPRIEGQPSFFARGELQACTWEFGARGCRTRFPDGVFVDSTYRYPSHSFNSRAPLLCTIPRTRL</sequence>
<keyword evidence="3" id="KW-1185">Reference proteome</keyword>
<feature type="region of interest" description="Disordered" evidence="1">
    <location>
        <begin position="172"/>
        <end position="210"/>
    </location>
</feature>
<feature type="region of interest" description="Disordered" evidence="1">
    <location>
        <begin position="1"/>
        <end position="50"/>
    </location>
</feature>
<evidence type="ECO:0000313" key="3">
    <source>
        <dbReference type="Proteomes" id="UP001215280"/>
    </source>
</evidence>
<proteinExistence type="predicted"/>
<feature type="compositionally biased region" description="Basic and acidic residues" evidence="1">
    <location>
        <begin position="417"/>
        <end position="431"/>
    </location>
</feature>
<comment type="caution">
    <text evidence="2">The sequence shown here is derived from an EMBL/GenBank/DDBJ whole genome shotgun (WGS) entry which is preliminary data.</text>
</comment>